<protein>
    <submittedName>
        <fullName evidence="2">Uncharacterized protein</fullName>
    </submittedName>
</protein>
<reference evidence="2" key="2">
    <citation type="journal article" date="2021" name="PeerJ">
        <title>Extensive microbial diversity within the chicken gut microbiome revealed by metagenomics and culture.</title>
        <authorList>
            <person name="Gilroy R."/>
            <person name="Ravi A."/>
            <person name="Getino M."/>
            <person name="Pursley I."/>
            <person name="Horton D.L."/>
            <person name="Alikhan N.F."/>
            <person name="Baker D."/>
            <person name="Gharbi K."/>
            <person name="Hall N."/>
            <person name="Watson M."/>
            <person name="Adriaenssens E.M."/>
            <person name="Foster-Nyarko E."/>
            <person name="Jarju S."/>
            <person name="Secka A."/>
            <person name="Antonio M."/>
            <person name="Oren A."/>
            <person name="Chaudhuri R.R."/>
            <person name="La Ragione R."/>
            <person name="Hildebrand F."/>
            <person name="Pallen M.J."/>
        </authorList>
    </citation>
    <scope>NUCLEOTIDE SEQUENCE</scope>
    <source>
        <strain evidence="2">ChiBcec15-4380</strain>
    </source>
</reference>
<sequence length="306" mass="33590">MEIDYGALFGVEVAQGAEGQEVAEPAENREDADNAGAEEQEVAEPAAADGQEQTVAKEAAGDQDGLSSEQPGQSAEENARYAAARRKAEQERDAAIARARADAQAEAQRVLDDAFRGSGLVDPYTKKPITSKADFDAYKQAFEADQRAKLLKRSGMNEAQFDAFIQSIPEVRRAKEAETAANRARAEIKVQEQLAEIRKLNPNIQSVRDLTTMESYPQLYAMVQRGYDLADAYRLANFTELSKREAGAARQSAINAVKSKSHMVPAAERSGASEVVVPEETKQLYRQLNPGVTDDEIKRHYAKSHR</sequence>
<comment type="caution">
    <text evidence="2">The sequence shown here is derived from an EMBL/GenBank/DDBJ whole genome shotgun (WGS) entry which is preliminary data.</text>
</comment>
<feature type="compositionally biased region" description="Basic and acidic residues" evidence="1">
    <location>
        <begin position="86"/>
        <end position="103"/>
    </location>
</feature>
<proteinExistence type="predicted"/>
<dbReference type="Proteomes" id="UP000824239">
    <property type="component" value="Unassembled WGS sequence"/>
</dbReference>
<evidence type="ECO:0000256" key="1">
    <source>
        <dbReference type="SAM" id="MobiDB-lite"/>
    </source>
</evidence>
<feature type="region of interest" description="Disordered" evidence="1">
    <location>
        <begin position="1"/>
        <end position="103"/>
    </location>
</feature>
<dbReference type="EMBL" id="DVHE01000022">
    <property type="protein sequence ID" value="HIR50288.1"/>
    <property type="molecule type" value="Genomic_DNA"/>
</dbReference>
<organism evidence="2 3">
    <name type="scientific">Candidatus Avoscillospira avicola</name>
    <dbReference type="NCBI Taxonomy" id="2840706"/>
    <lineage>
        <taxon>Bacteria</taxon>
        <taxon>Bacillati</taxon>
        <taxon>Bacillota</taxon>
        <taxon>Clostridia</taxon>
        <taxon>Eubacteriales</taxon>
        <taxon>Oscillospiraceae</taxon>
        <taxon>Oscillospiraceae incertae sedis</taxon>
        <taxon>Candidatus Avoscillospira</taxon>
    </lineage>
</organism>
<dbReference type="AlphaFoldDB" id="A0A9D1IWA7"/>
<accession>A0A9D1IWA7</accession>
<reference evidence="2" key="1">
    <citation type="submission" date="2020-10" db="EMBL/GenBank/DDBJ databases">
        <authorList>
            <person name="Gilroy R."/>
        </authorList>
    </citation>
    <scope>NUCLEOTIDE SEQUENCE</scope>
    <source>
        <strain evidence="2">ChiBcec15-4380</strain>
    </source>
</reference>
<evidence type="ECO:0000313" key="2">
    <source>
        <dbReference type="EMBL" id="HIR50288.1"/>
    </source>
</evidence>
<name>A0A9D1IWA7_9FIRM</name>
<evidence type="ECO:0000313" key="3">
    <source>
        <dbReference type="Proteomes" id="UP000824239"/>
    </source>
</evidence>
<gene>
    <name evidence="2" type="ORF">IAA53_03230</name>
</gene>